<dbReference type="EMBL" id="NCVQ01000008">
    <property type="protein sequence ID" value="PWZ14173.1"/>
    <property type="molecule type" value="Genomic_DNA"/>
</dbReference>
<protein>
    <submittedName>
        <fullName evidence="1">Uncharacterized protein</fullName>
    </submittedName>
</protein>
<reference evidence="1" key="1">
    <citation type="journal article" date="2018" name="Nat. Genet.">
        <title>Extensive intraspecific gene order and gene structural variations between Mo17 and other maize genomes.</title>
        <authorList>
            <person name="Sun S."/>
            <person name="Zhou Y."/>
            <person name="Chen J."/>
            <person name="Shi J."/>
            <person name="Zhao H."/>
            <person name="Zhao H."/>
            <person name="Song W."/>
            <person name="Zhang M."/>
            <person name="Cui Y."/>
            <person name="Dong X."/>
            <person name="Liu H."/>
            <person name="Ma X."/>
            <person name="Jiao Y."/>
            <person name="Wang B."/>
            <person name="Wei X."/>
            <person name="Stein J.C."/>
            <person name="Glaubitz J.C."/>
            <person name="Lu F."/>
            <person name="Yu G."/>
            <person name="Liang C."/>
            <person name="Fengler K."/>
            <person name="Li B."/>
            <person name="Rafalski A."/>
            <person name="Schnable P.S."/>
            <person name="Ware D.H."/>
            <person name="Buckler E.S."/>
            <person name="Lai J."/>
        </authorList>
    </citation>
    <scope>NUCLEOTIDE SEQUENCE [LARGE SCALE GENOMIC DNA]</scope>
    <source>
        <tissue evidence="1">Seedling</tissue>
    </source>
</reference>
<proteinExistence type="predicted"/>
<accession>A0A3L6E1I0</accession>
<evidence type="ECO:0000313" key="1">
    <source>
        <dbReference type="EMBL" id="PWZ14173.1"/>
    </source>
</evidence>
<dbReference type="Proteomes" id="UP000251960">
    <property type="component" value="Chromosome 7"/>
</dbReference>
<sequence>MPRWMDETTAPRQLDAAAAIRGGWSWARGVVAGNERRGKWMDDSAEADGDDSAEVVGFCSGAGARRTVIRSWPRGGNWEGID</sequence>
<gene>
    <name evidence="1" type="ORF">Zm00014a_030913</name>
</gene>
<organism evidence="1">
    <name type="scientific">Zea mays</name>
    <name type="common">Maize</name>
    <dbReference type="NCBI Taxonomy" id="4577"/>
    <lineage>
        <taxon>Eukaryota</taxon>
        <taxon>Viridiplantae</taxon>
        <taxon>Streptophyta</taxon>
        <taxon>Embryophyta</taxon>
        <taxon>Tracheophyta</taxon>
        <taxon>Spermatophyta</taxon>
        <taxon>Magnoliopsida</taxon>
        <taxon>Liliopsida</taxon>
        <taxon>Poales</taxon>
        <taxon>Poaceae</taxon>
        <taxon>PACMAD clade</taxon>
        <taxon>Panicoideae</taxon>
        <taxon>Andropogonodae</taxon>
        <taxon>Andropogoneae</taxon>
        <taxon>Tripsacinae</taxon>
        <taxon>Zea</taxon>
    </lineage>
</organism>
<dbReference type="AlphaFoldDB" id="A0A3L6E1I0"/>
<comment type="caution">
    <text evidence="1">The sequence shown here is derived from an EMBL/GenBank/DDBJ whole genome shotgun (WGS) entry which is preliminary data.</text>
</comment>
<name>A0A3L6E1I0_MAIZE</name>